<proteinExistence type="predicted"/>
<feature type="transmembrane region" description="Helical" evidence="1">
    <location>
        <begin position="52"/>
        <end position="74"/>
    </location>
</feature>
<keyword evidence="3" id="KW-1185">Reference proteome</keyword>
<evidence type="ECO:0000256" key="1">
    <source>
        <dbReference type="SAM" id="Phobius"/>
    </source>
</evidence>
<dbReference type="AlphaFoldDB" id="A0A5P1FRG9"/>
<keyword evidence="1" id="KW-0472">Membrane</keyword>
<dbReference type="Gramene" id="ONK79311">
    <property type="protein sequence ID" value="ONK79311"/>
    <property type="gene ID" value="A4U43_C01F5080"/>
</dbReference>
<gene>
    <name evidence="2" type="ORF">A4U43_C01F5080</name>
</gene>
<keyword evidence="1" id="KW-1133">Transmembrane helix</keyword>
<evidence type="ECO:0000313" key="2">
    <source>
        <dbReference type="EMBL" id="ONK79311.1"/>
    </source>
</evidence>
<protein>
    <submittedName>
        <fullName evidence="2">Uncharacterized protein</fullName>
    </submittedName>
</protein>
<dbReference type="Proteomes" id="UP000243459">
    <property type="component" value="Chromosome 1"/>
</dbReference>
<sequence>MDSSRPPSVSMLRVRLYGSDEQSGRSYSAVLPCITESWMISLNILTSFVKVFYLRLMHLAYLSFFLFWAYHFLLVTRIDSSNSRTCAGLGKSKVLNGARPVNFIRPRWFASAQAADVAAVRWKVQNFNDYSFLQQC</sequence>
<evidence type="ECO:0000313" key="3">
    <source>
        <dbReference type="Proteomes" id="UP000243459"/>
    </source>
</evidence>
<keyword evidence="1" id="KW-0812">Transmembrane</keyword>
<name>A0A5P1FRG9_ASPOF</name>
<reference evidence="3" key="1">
    <citation type="journal article" date="2017" name="Nat. Commun.">
        <title>The asparagus genome sheds light on the origin and evolution of a young Y chromosome.</title>
        <authorList>
            <person name="Harkess A."/>
            <person name="Zhou J."/>
            <person name="Xu C."/>
            <person name="Bowers J.E."/>
            <person name="Van der Hulst R."/>
            <person name="Ayyampalayam S."/>
            <person name="Mercati F."/>
            <person name="Riccardi P."/>
            <person name="McKain M.R."/>
            <person name="Kakrana A."/>
            <person name="Tang H."/>
            <person name="Ray J."/>
            <person name="Groenendijk J."/>
            <person name="Arikit S."/>
            <person name="Mathioni S.M."/>
            <person name="Nakano M."/>
            <person name="Shan H."/>
            <person name="Telgmann-Rauber A."/>
            <person name="Kanno A."/>
            <person name="Yue Z."/>
            <person name="Chen H."/>
            <person name="Li W."/>
            <person name="Chen Y."/>
            <person name="Xu X."/>
            <person name="Zhang Y."/>
            <person name="Luo S."/>
            <person name="Chen H."/>
            <person name="Gao J."/>
            <person name="Mao Z."/>
            <person name="Pires J.C."/>
            <person name="Luo M."/>
            <person name="Kudrna D."/>
            <person name="Wing R.A."/>
            <person name="Meyers B.C."/>
            <person name="Yi K."/>
            <person name="Kong H."/>
            <person name="Lavrijsen P."/>
            <person name="Sunseri F."/>
            <person name="Falavigna A."/>
            <person name="Ye Y."/>
            <person name="Leebens-Mack J.H."/>
            <person name="Chen G."/>
        </authorList>
    </citation>
    <scope>NUCLEOTIDE SEQUENCE [LARGE SCALE GENOMIC DNA]</scope>
    <source>
        <strain evidence="3">cv. DH0086</strain>
    </source>
</reference>
<accession>A0A5P1FRG9</accession>
<dbReference type="EMBL" id="CM007381">
    <property type="protein sequence ID" value="ONK79311.1"/>
    <property type="molecule type" value="Genomic_DNA"/>
</dbReference>
<organism evidence="2 3">
    <name type="scientific">Asparagus officinalis</name>
    <name type="common">Garden asparagus</name>
    <dbReference type="NCBI Taxonomy" id="4686"/>
    <lineage>
        <taxon>Eukaryota</taxon>
        <taxon>Viridiplantae</taxon>
        <taxon>Streptophyta</taxon>
        <taxon>Embryophyta</taxon>
        <taxon>Tracheophyta</taxon>
        <taxon>Spermatophyta</taxon>
        <taxon>Magnoliopsida</taxon>
        <taxon>Liliopsida</taxon>
        <taxon>Asparagales</taxon>
        <taxon>Asparagaceae</taxon>
        <taxon>Asparagoideae</taxon>
        <taxon>Asparagus</taxon>
    </lineage>
</organism>